<protein>
    <submittedName>
        <fullName evidence="2">Uncharacterized protein</fullName>
    </submittedName>
</protein>
<feature type="region of interest" description="Disordered" evidence="1">
    <location>
        <begin position="78"/>
        <end position="101"/>
    </location>
</feature>
<accession>A0A1W0XCZ3</accession>
<evidence type="ECO:0000256" key="1">
    <source>
        <dbReference type="SAM" id="MobiDB-lite"/>
    </source>
</evidence>
<reference evidence="3" key="1">
    <citation type="submission" date="2017-01" db="EMBL/GenBank/DDBJ databases">
        <title>Comparative genomics of anhydrobiosis in the tardigrade Hypsibius dujardini.</title>
        <authorList>
            <person name="Yoshida Y."/>
            <person name="Koutsovoulos G."/>
            <person name="Laetsch D."/>
            <person name="Stevens L."/>
            <person name="Kumar S."/>
            <person name="Horikawa D."/>
            <person name="Ishino K."/>
            <person name="Komine S."/>
            <person name="Tomita M."/>
            <person name="Blaxter M."/>
            <person name="Arakawa K."/>
        </authorList>
    </citation>
    <scope>NUCLEOTIDE SEQUENCE [LARGE SCALE GENOMIC DNA]</scope>
    <source>
        <strain evidence="3">Z151</strain>
    </source>
</reference>
<gene>
    <name evidence="2" type="ORF">BV898_01026</name>
</gene>
<dbReference type="AlphaFoldDB" id="A0A1W0XCZ3"/>
<comment type="caution">
    <text evidence="2">The sequence shown here is derived from an EMBL/GenBank/DDBJ whole genome shotgun (WGS) entry which is preliminary data.</text>
</comment>
<organism evidence="2 3">
    <name type="scientific">Hypsibius exemplaris</name>
    <name type="common">Freshwater tardigrade</name>
    <dbReference type="NCBI Taxonomy" id="2072580"/>
    <lineage>
        <taxon>Eukaryota</taxon>
        <taxon>Metazoa</taxon>
        <taxon>Ecdysozoa</taxon>
        <taxon>Tardigrada</taxon>
        <taxon>Eutardigrada</taxon>
        <taxon>Parachela</taxon>
        <taxon>Hypsibioidea</taxon>
        <taxon>Hypsibiidae</taxon>
        <taxon>Hypsibius</taxon>
    </lineage>
</organism>
<name>A0A1W0XCZ3_HYPEX</name>
<evidence type="ECO:0000313" key="2">
    <source>
        <dbReference type="EMBL" id="OQV25347.1"/>
    </source>
</evidence>
<dbReference type="Proteomes" id="UP000192578">
    <property type="component" value="Unassembled WGS sequence"/>
</dbReference>
<keyword evidence="3" id="KW-1185">Reference proteome</keyword>
<evidence type="ECO:0000313" key="3">
    <source>
        <dbReference type="Proteomes" id="UP000192578"/>
    </source>
</evidence>
<dbReference type="EMBL" id="MTYJ01000003">
    <property type="protein sequence ID" value="OQV25347.1"/>
    <property type="molecule type" value="Genomic_DNA"/>
</dbReference>
<sequence length="190" mass="21316">MLRMKRNGSPSVTDLILTRVSSCFVVEARYVPRTVHRTQPTTTTGPRVQMWSDAWNITKSPLERSGELLCVSANRYPNEDDPKNENLNDMGMDTTGAPQPTPESDLKLCGDFYALYGMDSDIVLPARCMQPEVRRMAAAATLPSEFDVGFLGRSTYRRDAWFTNCRTRAYRLLCDSDRGTRVLVQHGGTG</sequence>
<proteinExistence type="predicted"/>